<evidence type="ECO:0000259" key="5">
    <source>
        <dbReference type="PROSITE" id="PS50931"/>
    </source>
</evidence>
<dbReference type="SUPFAM" id="SSF46785">
    <property type="entry name" value="Winged helix' DNA-binding domain"/>
    <property type="match status" value="1"/>
</dbReference>
<dbReference type="InterPro" id="IPR005119">
    <property type="entry name" value="LysR_subst-bd"/>
</dbReference>
<evidence type="ECO:0000313" key="7">
    <source>
        <dbReference type="Proteomes" id="UP000234366"/>
    </source>
</evidence>
<dbReference type="FunFam" id="1.10.10.10:FF:000001">
    <property type="entry name" value="LysR family transcriptional regulator"/>
    <property type="match status" value="1"/>
</dbReference>
<reference evidence="6 7" key="1">
    <citation type="submission" date="2017-11" db="EMBL/GenBank/DDBJ databases">
        <title>Genome sequence and genome mining of multiple bioactive secondary metabolites from a deep sea-derived Bacillus siamensis SCSIO 05746.</title>
        <authorList>
            <person name="Pan H.-Q."/>
            <person name="Ju J.-H."/>
        </authorList>
    </citation>
    <scope>NUCLEOTIDE SEQUENCE [LARGE SCALE GENOMIC DNA]</scope>
    <source>
        <strain evidence="6 7">SCSIO 05746</strain>
    </source>
</reference>
<evidence type="ECO:0000256" key="2">
    <source>
        <dbReference type="ARBA" id="ARBA00023015"/>
    </source>
</evidence>
<dbReference type="Pfam" id="PF03466">
    <property type="entry name" value="LysR_substrate"/>
    <property type="match status" value="1"/>
</dbReference>
<dbReference type="SUPFAM" id="SSF53850">
    <property type="entry name" value="Periplasmic binding protein-like II"/>
    <property type="match status" value="1"/>
</dbReference>
<name>A0AAI8MYI0_9BACI</name>
<dbReference type="InterPro" id="IPR036388">
    <property type="entry name" value="WH-like_DNA-bd_sf"/>
</dbReference>
<dbReference type="CDD" id="cd08434">
    <property type="entry name" value="PBP2_GltC_like"/>
    <property type="match status" value="1"/>
</dbReference>
<accession>A0AAI8MYI0</accession>
<dbReference type="PRINTS" id="PR00039">
    <property type="entry name" value="HTHLYSR"/>
</dbReference>
<evidence type="ECO:0000256" key="3">
    <source>
        <dbReference type="ARBA" id="ARBA00023125"/>
    </source>
</evidence>
<dbReference type="EMBL" id="CP025001">
    <property type="protein sequence ID" value="AUJ75389.1"/>
    <property type="molecule type" value="Genomic_DNA"/>
</dbReference>
<evidence type="ECO:0000313" key="6">
    <source>
        <dbReference type="EMBL" id="AUJ75389.1"/>
    </source>
</evidence>
<dbReference type="InterPro" id="IPR050950">
    <property type="entry name" value="HTH-type_LysR_regulators"/>
</dbReference>
<dbReference type="PANTHER" id="PTHR30419">
    <property type="entry name" value="HTH-TYPE TRANSCRIPTIONAL REGULATOR YBHD"/>
    <property type="match status" value="1"/>
</dbReference>
<evidence type="ECO:0000256" key="4">
    <source>
        <dbReference type="ARBA" id="ARBA00023163"/>
    </source>
</evidence>
<dbReference type="AlphaFoldDB" id="A0AAI8MYI0"/>
<evidence type="ECO:0000256" key="1">
    <source>
        <dbReference type="ARBA" id="ARBA00009437"/>
    </source>
</evidence>
<feature type="domain" description="HTH lysR-type" evidence="5">
    <location>
        <begin position="1"/>
        <end position="58"/>
    </location>
</feature>
<dbReference type="PANTHER" id="PTHR30419:SF28">
    <property type="entry name" value="HTH-TYPE TRANSCRIPTIONAL REGULATOR BSDA"/>
    <property type="match status" value="1"/>
</dbReference>
<dbReference type="PROSITE" id="PS50931">
    <property type="entry name" value="HTH_LYSR"/>
    <property type="match status" value="1"/>
</dbReference>
<dbReference type="InterPro" id="IPR000847">
    <property type="entry name" value="LysR_HTH_N"/>
</dbReference>
<dbReference type="Gene3D" id="3.40.190.290">
    <property type="match status" value="1"/>
</dbReference>
<dbReference type="InterPro" id="IPR036390">
    <property type="entry name" value="WH_DNA-bd_sf"/>
</dbReference>
<dbReference type="GO" id="GO:0003700">
    <property type="term" value="F:DNA-binding transcription factor activity"/>
    <property type="evidence" value="ECO:0007669"/>
    <property type="project" value="InterPro"/>
</dbReference>
<dbReference type="Gene3D" id="1.10.10.10">
    <property type="entry name" value="Winged helix-like DNA-binding domain superfamily/Winged helix DNA-binding domain"/>
    <property type="match status" value="1"/>
</dbReference>
<keyword evidence="2" id="KW-0805">Transcription regulation</keyword>
<dbReference type="Pfam" id="PF00126">
    <property type="entry name" value="HTH_1"/>
    <property type="match status" value="1"/>
</dbReference>
<organism evidence="6 7">
    <name type="scientific">Bacillus siamensis</name>
    <dbReference type="NCBI Taxonomy" id="659243"/>
    <lineage>
        <taxon>Bacteria</taxon>
        <taxon>Bacillati</taxon>
        <taxon>Bacillota</taxon>
        <taxon>Bacilli</taxon>
        <taxon>Bacillales</taxon>
        <taxon>Bacillaceae</taxon>
        <taxon>Bacillus</taxon>
        <taxon>Bacillus amyloliquefaciens group</taxon>
    </lineage>
</organism>
<keyword evidence="3" id="KW-0238">DNA-binding</keyword>
<sequence>MEWEQLEYFQTLAQTEHVTKAAKLLSISQPALSRSISRLENHLGVPLFDRQGRSITLNKYGAMFLKRVQTMMKEYTDGREEIQALLQPDQGEVSLGFLHTLGTAIVPDVIKTFRKKHPGIGITLRQNHSYWLLDQLKEGKLDLCLLASTKPEKSIRWVQLWSEELFLYVPKGHRLAHRETVTLDELAEEPFILLKEGYALRMTADQLFEQADIHPKIMFESEEAATAAGFTASGLGVSILPDLKGLDQSNLSKIRISWPKCQRVIGIAWIEGRFLSPVAETFKQHVIEHFG</sequence>
<gene>
    <name evidence="6" type="ORF">CWD84_00380</name>
</gene>
<keyword evidence="4" id="KW-0804">Transcription</keyword>
<comment type="similarity">
    <text evidence="1">Belongs to the LysR transcriptional regulatory family.</text>
</comment>
<dbReference type="GO" id="GO:0003677">
    <property type="term" value="F:DNA binding"/>
    <property type="evidence" value="ECO:0007669"/>
    <property type="project" value="UniProtKB-KW"/>
</dbReference>
<keyword evidence="7" id="KW-1185">Reference proteome</keyword>
<dbReference type="Proteomes" id="UP000234366">
    <property type="component" value="Chromosome"/>
</dbReference>
<dbReference type="KEGG" id="bsia:CWD84_00380"/>
<protein>
    <submittedName>
        <fullName evidence="6">LysR family transcriptional regulator</fullName>
    </submittedName>
</protein>
<proteinExistence type="inferred from homology"/>
<dbReference type="RefSeq" id="WP_060963820.1">
    <property type="nucleotide sequence ID" value="NZ_CP025001.1"/>
</dbReference>
<dbReference type="GO" id="GO:0005829">
    <property type="term" value="C:cytosol"/>
    <property type="evidence" value="ECO:0007669"/>
    <property type="project" value="TreeGrafter"/>
</dbReference>